<evidence type="ECO:0000313" key="2">
    <source>
        <dbReference type="EMBL" id="KED03479.1"/>
    </source>
</evidence>
<accession>A0A922NSK2</accession>
<dbReference type="EMBL" id="AWEX01000109">
    <property type="protein sequence ID" value="KED03479.1"/>
    <property type="molecule type" value="Genomic_DNA"/>
</dbReference>
<feature type="compositionally biased region" description="Low complexity" evidence="1">
    <location>
        <begin position="1"/>
        <end position="19"/>
    </location>
</feature>
<name>A0A922NSK2_9STRE</name>
<protein>
    <submittedName>
        <fullName evidence="2">Uncharacterized protein</fullName>
    </submittedName>
</protein>
<feature type="region of interest" description="Disordered" evidence="1">
    <location>
        <begin position="1"/>
        <end position="31"/>
    </location>
</feature>
<comment type="caution">
    <text evidence="2">The sequence shown here is derived from an EMBL/GenBank/DDBJ whole genome shotgun (WGS) entry which is preliminary data.</text>
</comment>
<gene>
    <name evidence="2" type="ORF">CECT5772_10412</name>
</gene>
<proteinExistence type="predicted"/>
<organism evidence="2 3">
    <name type="scientific">Streptococcus equi subsp. ruminatorum CECT 5772</name>
    <dbReference type="NCBI Taxonomy" id="1051981"/>
    <lineage>
        <taxon>Bacteria</taxon>
        <taxon>Bacillati</taxon>
        <taxon>Bacillota</taxon>
        <taxon>Bacilli</taxon>
        <taxon>Lactobacillales</taxon>
        <taxon>Streptococcaceae</taxon>
        <taxon>Streptococcus</taxon>
    </lineage>
</organism>
<evidence type="ECO:0000256" key="1">
    <source>
        <dbReference type="SAM" id="MobiDB-lite"/>
    </source>
</evidence>
<dbReference type="AlphaFoldDB" id="A0A922NSK2"/>
<evidence type="ECO:0000313" key="3">
    <source>
        <dbReference type="Proteomes" id="UP000028704"/>
    </source>
</evidence>
<sequence>MNHMSTLLLTDSSDLTESEAAYGAITPSETD</sequence>
<dbReference type="Proteomes" id="UP000028704">
    <property type="component" value="Unassembled WGS sequence"/>
</dbReference>
<reference evidence="2 3" key="1">
    <citation type="journal article" date="2014" name="Int. J. Syst. Evol. Microbiol.">
        <title>Phylogenomics and the dynamic genome evolution of the genus Streptococcus.</title>
        <authorList>
            <consortium name="The Broad Institute Genome Sequencing Platform"/>
            <person name="Richards V.P."/>
            <person name="Palmer S.R."/>
            <person name="Pavinski Bitar P.D."/>
            <person name="Qin X."/>
            <person name="Weinstock G.M."/>
            <person name="Highlander S.K."/>
            <person name="Town C.D."/>
            <person name="Burne R.A."/>
            <person name="Stanhope M.J."/>
        </authorList>
    </citation>
    <scope>NUCLEOTIDE SEQUENCE [LARGE SCALE GENOMIC DNA]</scope>
    <source>
        <strain evidence="2 3">CECT 5772</strain>
    </source>
</reference>